<dbReference type="CDD" id="cd06662">
    <property type="entry name" value="SURF1"/>
    <property type="match status" value="1"/>
</dbReference>
<accession>A0A494W5H0</accession>
<keyword evidence="1" id="KW-1003">Cell membrane</keyword>
<protein>
    <recommendedName>
        <fullName evidence="1">SURF1-like protein</fullName>
    </recommendedName>
</protein>
<dbReference type="AlphaFoldDB" id="A0A494W5H0"/>
<proteinExistence type="inferred from homology"/>
<dbReference type="Proteomes" id="UP000279959">
    <property type="component" value="Chromosome"/>
</dbReference>
<keyword evidence="1" id="KW-1133">Transmembrane helix</keyword>
<dbReference type="InterPro" id="IPR002994">
    <property type="entry name" value="Surf1/Shy1"/>
</dbReference>
<dbReference type="Pfam" id="PF02104">
    <property type="entry name" value="SURF1"/>
    <property type="match status" value="1"/>
</dbReference>
<keyword evidence="1" id="KW-0472">Membrane</keyword>
<name>A0A494W5H0_9SPHN</name>
<reference evidence="2 3" key="1">
    <citation type="submission" date="2018-05" db="EMBL/GenBank/DDBJ databases">
        <title>Complete Genome Sequence of the Nonylphenol-Degrading Bacterium Sphingobium amiense DSM 16289T.</title>
        <authorList>
            <person name="Ootsuka M."/>
            <person name="Nishizawa T."/>
            <person name="Ohta H."/>
        </authorList>
    </citation>
    <scope>NUCLEOTIDE SEQUENCE [LARGE SCALE GENOMIC DNA]</scope>
    <source>
        <strain evidence="2 3">DSM 16289</strain>
    </source>
</reference>
<comment type="similarity">
    <text evidence="1">Belongs to the SURF1 family.</text>
</comment>
<keyword evidence="3" id="KW-1185">Reference proteome</keyword>
<comment type="subcellular location">
    <subcellularLocation>
        <location evidence="1">Cell membrane</location>
        <topology evidence="1">Multi-pass membrane protein</topology>
    </subcellularLocation>
</comment>
<dbReference type="KEGG" id="sami:SAMIE_1033250"/>
<feature type="transmembrane region" description="Helical" evidence="1">
    <location>
        <begin position="7"/>
        <end position="29"/>
    </location>
</feature>
<keyword evidence="1" id="KW-0812">Transmembrane</keyword>
<gene>
    <name evidence="2" type="ORF">SAMIE_1033250</name>
</gene>
<evidence type="ECO:0000256" key="1">
    <source>
        <dbReference type="RuleBase" id="RU363076"/>
    </source>
</evidence>
<evidence type="ECO:0000313" key="3">
    <source>
        <dbReference type="Proteomes" id="UP000279959"/>
    </source>
</evidence>
<dbReference type="GO" id="GO:0005886">
    <property type="term" value="C:plasma membrane"/>
    <property type="evidence" value="ECO:0007669"/>
    <property type="project" value="UniProtKB-SubCell"/>
</dbReference>
<feature type="transmembrane region" description="Helical" evidence="1">
    <location>
        <begin position="183"/>
        <end position="203"/>
    </location>
</feature>
<sequence length="217" mass="22949">MSDARRSVPVLPTLVVLLAIAVMIGLGVWQLQRRGEKAQALAFAAANPARPSIAFPRLPPVDPAILFRPSSVNCLRVVGWQVEAGRAADGSTGYRHIAQCATGAEGPGVLVAIGVGQKPDDRPQWTGGPVRGWISEEPDHRALLTRIAGKAPPLRPMLIAAAAPPGLKPLAPPSVDDIPNNHLAYAVQWFFFAAVAAIIYILALRRRNIAAGGPPKP</sequence>
<evidence type="ECO:0000313" key="2">
    <source>
        <dbReference type="EMBL" id="BBD99824.1"/>
    </source>
</evidence>
<organism evidence="2 3">
    <name type="scientific">Sphingobium amiense</name>
    <dbReference type="NCBI Taxonomy" id="135719"/>
    <lineage>
        <taxon>Bacteria</taxon>
        <taxon>Pseudomonadati</taxon>
        <taxon>Pseudomonadota</taxon>
        <taxon>Alphaproteobacteria</taxon>
        <taxon>Sphingomonadales</taxon>
        <taxon>Sphingomonadaceae</taxon>
        <taxon>Sphingobium</taxon>
    </lineage>
</organism>
<dbReference type="RefSeq" id="WP_066695981.1">
    <property type="nucleotide sequence ID" value="NZ_AP018664.1"/>
</dbReference>
<dbReference type="EMBL" id="AP018664">
    <property type="protein sequence ID" value="BBD99824.1"/>
    <property type="molecule type" value="Genomic_DNA"/>
</dbReference>